<dbReference type="InterPro" id="IPR006119">
    <property type="entry name" value="Resolv_N"/>
</dbReference>
<dbReference type="InterPro" id="IPR038109">
    <property type="entry name" value="DNA_bind_recomb_sf"/>
</dbReference>
<reference evidence="3 4" key="1">
    <citation type="submission" date="2019-03" db="EMBL/GenBank/DDBJ databases">
        <title>Genomic Encyclopedia of Type Strains, Phase IV (KMG-V): Genome sequencing to study the core and pangenomes of soil and plant-associated prokaryotes.</title>
        <authorList>
            <person name="Whitman W."/>
        </authorList>
    </citation>
    <scope>NUCLEOTIDE SEQUENCE [LARGE SCALE GENOMIC DNA]</scope>
    <source>
        <strain evidence="3 4">FB403</strain>
    </source>
</reference>
<accession>A0A1S9GG51</accession>
<dbReference type="Gene3D" id="3.90.1750.20">
    <property type="entry name" value="Putative Large Serine Recombinase, Chain B, Domain 2"/>
    <property type="match status" value="1"/>
</dbReference>
<dbReference type="Pfam" id="PF07508">
    <property type="entry name" value="Recombinase"/>
    <property type="match status" value="1"/>
</dbReference>
<dbReference type="GeneID" id="303210402"/>
<protein>
    <submittedName>
        <fullName evidence="3">DNA invertase Pin-like site-specific DNA recombinase</fullName>
    </submittedName>
</protein>
<organism evidence="3 4">
    <name type="scientific">Rhizobium laguerreae</name>
    <dbReference type="NCBI Taxonomy" id="1076926"/>
    <lineage>
        <taxon>Bacteria</taxon>
        <taxon>Pseudomonadati</taxon>
        <taxon>Pseudomonadota</taxon>
        <taxon>Alphaproteobacteria</taxon>
        <taxon>Hyphomicrobiales</taxon>
        <taxon>Rhizobiaceae</taxon>
        <taxon>Rhizobium/Agrobacterium group</taxon>
        <taxon>Rhizobium</taxon>
    </lineage>
</organism>
<evidence type="ECO:0000259" key="2">
    <source>
        <dbReference type="PROSITE" id="PS51736"/>
    </source>
</evidence>
<dbReference type="PANTHER" id="PTHR30461:SF23">
    <property type="entry name" value="DNA RECOMBINASE-RELATED"/>
    <property type="match status" value="1"/>
</dbReference>
<dbReference type="GO" id="GO:0003677">
    <property type="term" value="F:DNA binding"/>
    <property type="evidence" value="ECO:0007669"/>
    <property type="project" value="InterPro"/>
</dbReference>
<gene>
    <name evidence="3" type="ORF">EV131_12010</name>
</gene>
<name>A0A1S9GG51_9HYPH</name>
<dbReference type="PANTHER" id="PTHR30461">
    <property type="entry name" value="DNA-INVERTASE FROM LAMBDOID PROPHAGE"/>
    <property type="match status" value="1"/>
</dbReference>
<evidence type="ECO:0000313" key="4">
    <source>
        <dbReference type="Proteomes" id="UP000295021"/>
    </source>
</evidence>
<dbReference type="InterPro" id="IPR036162">
    <property type="entry name" value="Resolvase-like_N_sf"/>
</dbReference>
<dbReference type="GO" id="GO:0000150">
    <property type="term" value="F:DNA strand exchange activity"/>
    <property type="evidence" value="ECO:0007669"/>
    <property type="project" value="InterPro"/>
</dbReference>
<feature type="domain" description="Resolvase/invertase-type recombinase catalytic" evidence="2">
    <location>
        <begin position="14"/>
        <end position="163"/>
    </location>
</feature>
<dbReference type="Gene3D" id="3.40.50.1390">
    <property type="entry name" value="Resolvase, N-terminal catalytic domain"/>
    <property type="match status" value="1"/>
</dbReference>
<evidence type="ECO:0000256" key="1">
    <source>
        <dbReference type="SAM" id="MobiDB-lite"/>
    </source>
</evidence>
<dbReference type="InterPro" id="IPR011109">
    <property type="entry name" value="DNA_bind_recombinase_dom"/>
</dbReference>
<dbReference type="Proteomes" id="UP000295021">
    <property type="component" value="Unassembled WGS sequence"/>
</dbReference>
<feature type="region of interest" description="Disordered" evidence="1">
    <location>
        <begin position="663"/>
        <end position="687"/>
    </location>
</feature>
<comment type="caution">
    <text evidence="3">The sequence shown here is derived from an EMBL/GenBank/DDBJ whole genome shotgun (WGS) entry which is preliminary data.</text>
</comment>
<dbReference type="RefSeq" id="WP_011654186.1">
    <property type="nucleotide sequence ID" value="NZ_JAAXRY010000013.1"/>
</dbReference>
<dbReference type="InterPro" id="IPR025827">
    <property type="entry name" value="Zn_ribbon_recom_dom"/>
</dbReference>
<evidence type="ECO:0000313" key="3">
    <source>
        <dbReference type="EMBL" id="TCU14996.1"/>
    </source>
</evidence>
<dbReference type="EMBL" id="SMBI01000020">
    <property type="protein sequence ID" value="TCU14996.1"/>
    <property type="molecule type" value="Genomic_DNA"/>
</dbReference>
<dbReference type="InterPro" id="IPR050639">
    <property type="entry name" value="SSR_resolvase"/>
</dbReference>
<proteinExistence type="predicted"/>
<dbReference type="Pfam" id="PF13408">
    <property type="entry name" value="Zn_ribbon_recom"/>
    <property type="match status" value="1"/>
</dbReference>
<dbReference type="SMART" id="SM00857">
    <property type="entry name" value="Resolvase"/>
    <property type="match status" value="1"/>
</dbReference>
<sequence length="687" mass="76527">MMHEKIGPHHLERKAILYVRQSSAHQVLHNRESSTLQYAMRDRLTALGWSRIETVDDDLGRSAAGGVTRAGFDRMVAEVCLGKVGAVAAREVSRFARNSRDWQQLIEMCRVVDTVLIDQEAVYAPRQGNDRLLLGLKGSLNEYELDLLRQRSLSARYEKARRGELVVTVPVGFLKVGDRIEKDPDRRIQDAIALVFNKVAELGSARQALLWFLEHGLDLPVRRADGDVIWRRPNYATIHRMIANPIYGGAYAYGKSRSVPGYGGRSGIRRKARDEWLALIPDAHEGYISWERAEEIRKMVSDNVPASRHHGAPKHGDALLAGLFRCKRCGRKLTVRYTGANHNIPRYSCWRGLLDNGEPRCIAFGGLRVDDAIEEAVLGVVEPGAIAAAIEAERRMASQRDQVQDALLRDLEAARYAADRAFRQYDAADPENRLVTSELEARWNTALARAGEIEAKIAKHRTVAPQPIPMSASQVAALAGNLRAVWTAPTTDARLKKRIVRTLINEVVADLDDGTSEIVLVIHWVGGVHTELRLPKRRRGQRNATPDDIVDAVRQLVLIANDDVIAGVLNRNGLTTGNGNRWTRERVTALRSYRKIPVFRPRVDGVEPWLNLGGAAKLLGITPKTLRLAAEAGQIEGAHPLPDGPWIFSRSKLATPQAHQILDRARQNPRHPTGSHPDQENLFPSTT</sequence>
<dbReference type="SUPFAM" id="SSF53041">
    <property type="entry name" value="Resolvase-like"/>
    <property type="match status" value="1"/>
</dbReference>
<dbReference type="PROSITE" id="PS51736">
    <property type="entry name" value="RECOMBINASES_3"/>
    <property type="match status" value="1"/>
</dbReference>
<dbReference type="CDD" id="cd00338">
    <property type="entry name" value="Ser_Recombinase"/>
    <property type="match status" value="1"/>
</dbReference>
<dbReference type="AlphaFoldDB" id="A0A1S9GG51"/>
<dbReference type="Pfam" id="PF00239">
    <property type="entry name" value="Resolvase"/>
    <property type="match status" value="1"/>
</dbReference>